<feature type="domain" description="Alcohol dehydrogenase-like C-terminal" evidence="8">
    <location>
        <begin position="186"/>
        <end position="289"/>
    </location>
</feature>
<comment type="caution">
    <text evidence="10">The sequence shown here is derived from an EMBL/GenBank/DDBJ whole genome shotgun (WGS) entry which is preliminary data.</text>
</comment>
<evidence type="ECO:0000256" key="5">
    <source>
        <dbReference type="ARBA" id="ARBA00047878"/>
    </source>
</evidence>
<evidence type="ECO:0000256" key="7">
    <source>
        <dbReference type="ARBA" id="ARBA00049070"/>
    </source>
</evidence>
<dbReference type="InterPro" id="IPR011032">
    <property type="entry name" value="GroES-like_sf"/>
</dbReference>
<evidence type="ECO:0000313" key="11">
    <source>
        <dbReference type="Proteomes" id="UP001152795"/>
    </source>
</evidence>
<dbReference type="InterPro" id="IPR045010">
    <property type="entry name" value="MDR_fam"/>
</dbReference>
<dbReference type="Gene3D" id="3.90.180.10">
    <property type="entry name" value="Medium-chain alcohol dehydrogenases, catalytic domain"/>
    <property type="match status" value="1"/>
</dbReference>
<dbReference type="PANTHER" id="PTHR43205:SF5">
    <property type="entry name" value="PROSTAGLANDIN REDUCTASE 2"/>
    <property type="match status" value="1"/>
</dbReference>
<dbReference type="AlphaFoldDB" id="A0A6S7GID7"/>
<dbReference type="Proteomes" id="UP001152795">
    <property type="component" value="Unassembled WGS sequence"/>
</dbReference>
<sequence length="366" mass="40221">MTAQEGQNIRIFLRNRPGESNPVSIENFGIETVTIPECKEGEIIAKTLCLSVDPYMRVQFNADPGVAYVNSWQIGQTFNGSGTGVIVESKDESFRLGDILHLPLCWPFQKFVNFNPQALLSNADPTIGLHALQKVESEILKKHPSLILGLLGVTGLTAILGIREKAHIIPGKNQTVIISGAAGACGTAAGQIAKLEGCGKVVGICGTDEKCKYLVDELGFDVAINYKTAKNIREKLLECCPEGVDAYFDNVGGDISNQVIKCMNKDSHVVLCGQISQYDKDLPYPPPIPDEITQLLKQNNITRERYTVLNYPEKFQESLVQLEAWFKEGKLKNRETFEMGLENAGKAFVSMMTGKNIGKQIIQVDV</sequence>
<name>A0A6S7GID7_PARCT</name>
<dbReference type="SUPFAM" id="SSF50129">
    <property type="entry name" value="GroES-like"/>
    <property type="match status" value="1"/>
</dbReference>
<gene>
    <name evidence="10" type="ORF">PACLA_8A037945</name>
</gene>
<keyword evidence="11" id="KW-1185">Reference proteome</keyword>
<dbReference type="InterPro" id="IPR041694">
    <property type="entry name" value="ADH_N_2"/>
</dbReference>
<dbReference type="GO" id="GO:0006693">
    <property type="term" value="P:prostaglandin metabolic process"/>
    <property type="evidence" value="ECO:0007669"/>
    <property type="project" value="TreeGrafter"/>
</dbReference>
<evidence type="ECO:0000256" key="3">
    <source>
        <dbReference type="ARBA" id="ARBA00023002"/>
    </source>
</evidence>
<keyword evidence="3" id="KW-0560">Oxidoreductase</keyword>
<evidence type="ECO:0000259" key="8">
    <source>
        <dbReference type="Pfam" id="PF00107"/>
    </source>
</evidence>
<comment type="catalytic activity">
    <reaction evidence="7">
        <text>13,14-dihydro-15-oxo-prostaglandin E1 + NADP(+) = 15-oxoprostaglandin E1 + NADPH + H(+)</text>
        <dbReference type="Rhea" id="RHEA:50584"/>
        <dbReference type="ChEBI" id="CHEBI:15378"/>
        <dbReference type="ChEBI" id="CHEBI:57401"/>
        <dbReference type="ChEBI" id="CHEBI:57783"/>
        <dbReference type="ChEBI" id="CHEBI:58349"/>
        <dbReference type="ChEBI" id="CHEBI:133408"/>
    </reaction>
    <physiologicalReaction direction="right-to-left" evidence="7">
        <dbReference type="Rhea" id="RHEA:50586"/>
    </physiologicalReaction>
</comment>
<evidence type="ECO:0000256" key="2">
    <source>
        <dbReference type="ARBA" id="ARBA00011981"/>
    </source>
</evidence>
<dbReference type="InterPro" id="IPR036291">
    <property type="entry name" value="NAD(P)-bd_dom_sf"/>
</dbReference>
<proteinExistence type="inferred from homology"/>
<evidence type="ECO:0000256" key="6">
    <source>
        <dbReference type="ARBA" id="ARBA00048290"/>
    </source>
</evidence>
<comment type="similarity">
    <text evidence="1">Belongs to the NADP-dependent oxidoreductase L4BD family.</text>
</comment>
<dbReference type="PANTHER" id="PTHR43205">
    <property type="entry name" value="PROSTAGLANDIN REDUCTASE"/>
    <property type="match status" value="1"/>
</dbReference>
<dbReference type="Pfam" id="PF16884">
    <property type="entry name" value="ADH_N_2"/>
    <property type="match status" value="1"/>
</dbReference>
<feature type="domain" description="Oxidoreductase N-terminal" evidence="9">
    <location>
        <begin position="22"/>
        <end position="106"/>
    </location>
</feature>
<dbReference type="Gene3D" id="3.40.50.720">
    <property type="entry name" value="NAD(P)-binding Rossmann-like Domain"/>
    <property type="match status" value="1"/>
</dbReference>
<dbReference type="OrthoDB" id="809632at2759"/>
<organism evidence="10 11">
    <name type="scientific">Paramuricea clavata</name>
    <name type="common">Red gorgonian</name>
    <name type="synonym">Violescent sea-whip</name>
    <dbReference type="NCBI Taxonomy" id="317549"/>
    <lineage>
        <taxon>Eukaryota</taxon>
        <taxon>Metazoa</taxon>
        <taxon>Cnidaria</taxon>
        <taxon>Anthozoa</taxon>
        <taxon>Octocorallia</taxon>
        <taxon>Malacalcyonacea</taxon>
        <taxon>Plexauridae</taxon>
        <taxon>Paramuricea</taxon>
    </lineage>
</organism>
<dbReference type="Pfam" id="PF00107">
    <property type="entry name" value="ADH_zinc_N"/>
    <property type="match status" value="1"/>
</dbReference>
<evidence type="ECO:0000256" key="1">
    <source>
        <dbReference type="ARBA" id="ARBA00010460"/>
    </source>
</evidence>
<dbReference type="FunFam" id="3.40.50.720:FF:000121">
    <property type="entry name" value="Prostaglandin reductase 2"/>
    <property type="match status" value="1"/>
</dbReference>
<comment type="catalytic activity">
    <reaction evidence="5">
        <text>13,14-dihydro-15-oxo-prostaglandin F1alpha + NADP(+) = 15-oxoprostaglandin F1alpha + NADPH + H(+)</text>
        <dbReference type="Rhea" id="RHEA:50592"/>
        <dbReference type="ChEBI" id="CHEBI:15378"/>
        <dbReference type="ChEBI" id="CHEBI:57783"/>
        <dbReference type="ChEBI" id="CHEBI:58349"/>
        <dbReference type="ChEBI" id="CHEBI:79072"/>
        <dbReference type="ChEBI" id="CHEBI:133411"/>
    </reaction>
    <physiologicalReaction direction="right-to-left" evidence="5">
        <dbReference type="Rhea" id="RHEA:50594"/>
    </physiologicalReaction>
</comment>
<protein>
    <recommendedName>
        <fullName evidence="4">15-oxoprostaglandin 13-reductase</fullName>
        <ecNumber evidence="2">1.3.1.48</ecNumber>
    </recommendedName>
    <alternativeName>
        <fullName evidence="4">15-oxoprostaglandin 13-reductase</fullName>
    </alternativeName>
</protein>
<dbReference type="GO" id="GO:0047522">
    <property type="term" value="F:15-oxoprostaglandin 13-reductase [NAD(P)+] activity"/>
    <property type="evidence" value="ECO:0007669"/>
    <property type="project" value="UniProtKB-EC"/>
</dbReference>
<accession>A0A6S7GID7</accession>
<dbReference type="SUPFAM" id="SSF51735">
    <property type="entry name" value="NAD(P)-binding Rossmann-fold domains"/>
    <property type="match status" value="1"/>
</dbReference>
<evidence type="ECO:0000313" key="10">
    <source>
        <dbReference type="EMBL" id="CAB3991688.1"/>
    </source>
</evidence>
<evidence type="ECO:0000259" key="9">
    <source>
        <dbReference type="Pfam" id="PF16884"/>
    </source>
</evidence>
<dbReference type="EC" id="1.3.1.48" evidence="2"/>
<dbReference type="InterPro" id="IPR013149">
    <property type="entry name" value="ADH-like_C"/>
</dbReference>
<comment type="catalytic activity">
    <reaction evidence="6">
        <text>13,14-dihydro-15-oxo-PGF2alpha + NADP(+) = 15-oxoprostaglandin F2alpha + NADPH + H(+)</text>
        <dbReference type="Rhea" id="RHEA:50588"/>
        <dbReference type="ChEBI" id="CHEBI:15378"/>
        <dbReference type="ChEBI" id="CHEBI:57783"/>
        <dbReference type="ChEBI" id="CHEBI:58349"/>
        <dbReference type="ChEBI" id="CHEBI:133374"/>
        <dbReference type="ChEBI" id="CHEBI:133409"/>
    </reaction>
    <physiologicalReaction direction="right-to-left" evidence="6">
        <dbReference type="Rhea" id="RHEA:50590"/>
    </physiologicalReaction>
</comment>
<reference evidence="10" key="1">
    <citation type="submission" date="2020-04" db="EMBL/GenBank/DDBJ databases">
        <authorList>
            <person name="Alioto T."/>
            <person name="Alioto T."/>
            <person name="Gomez Garrido J."/>
        </authorList>
    </citation>
    <scope>NUCLEOTIDE SEQUENCE</scope>
    <source>
        <strain evidence="10">A484AB</strain>
    </source>
</reference>
<evidence type="ECO:0000256" key="4">
    <source>
        <dbReference type="ARBA" id="ARBA00033119"/>
    </source>
</evidence>
<dbReference type="EMBL" id="CACRXK020001900">
    <property type="protein sequence ID" value="CAB3991688.1"/>
    <property type="molecule type" value="Genomic_DNA"/>
</dbReference>